<dbReference type="InterPro" id="IPR016181">
    <property type="entry name" value="Acyl_CoA_acyltransferase"/>
</dbReference>
<dbReference type="EMBL" id="SVCM01000025">
    <property type="protein sequence ID" value="MBE6058974.1"/>
    <property type="molecule type" value="Genomic_DNA"/>
</dbReference>
<keyword evidence="2" id="KW-0012">Acyltransferase</keyword>
<reference evidence="5" key="1">
    <citation type="submission" date="2019-04" db="EMBL/GenBank/DDBJ databases">
        <title>Evolution of Biomass-Degrading Anaerobic Consortia Revealed by Metagenomics.</title>
        <authorList>
            <person name="Peng X."/>
        </authorList>
    </citation>
    <scope>NUCLEOTIDE SEQUENCE</scope>
    <source>
        <strain evidence="5">SIG254</strain>
    </source>
</reference>
<dbReference type="Gene3D" id="3.40.630.30">
    <property type="match status" value="2"/>
</dbReference>
<evidence type="ECO:0000313" key="5">
    <source>
        <dbReference type="EMBL" id="MBE6058974.1"/>
    </source>
</evidence>
<dbReference type="PANTHER" id="PTHR43792:SF8">
    <property type="entry name" value="[RIBOSOMAL PROTEIN US5]-ALANINE N-ACETYLTRANSFERASE"/>
    <property type="match status" value="1"/>
</dbReference>
<protein>
    <submittedName>
        <fullName evidence="5">GNAT family N-acetyltransferase</fullName>
    </submittedName>
</protein>
<proteinExistence type="inferred from homology"/>
<evidence type="ECO:0000256" key="1">
    <source>
        <dbReference type="ARBA" id="ARBA00022679"/>
    </source>
</evidence>
<evidence type="ECO:0000256" key="3">
    <source>
        <dbReference type="ARBA" id="ARBA00038502"/>
    </source>
</evidence>
<evidence type="ECO:0000259" key="4">
    <source>
        <dbReference type="PROSITE" id="PS51186"/>
    </source>
</evidence>
<organism evidence="5 6">
    <name type="scientific">Clostridium sulfidigenes</name>
    <dbReference type="NCBI Taxonomy" id="318464"/>
    <lineage>
        <taxon>Bacteria</taxon>
        <taxon>Bacillati</taxon>
        <taxon>Bacillota</taxon>
        <taxon>Clostridia</taxon>
        <taxon>Eubacteriales</taxon>
        <taxon>Clostridiaceae</taxon>
        <taxon>Clostridium</taxon>
    </lineage>
</organism>
<accession>A0A927WB20</accession>
<dbReference type="InterPro" id="IPR051531">
    <property type="entry name" value="N-acetyltransferase"/>
</dbReference>
<dbReference type="InterPro" id="IPR000182">
    <property type="entry name" value="GNAT_dom"/>
</dbReference>
<dbReference type="GO" id="GO:0008999">
    <property type="term" value="F:protein-N-terminal-alanine acetyltransferase activity"/>
    <property type="evidence" value="ECO:0007669"/>
    <property type="project" value="TreeGrafter"/>
</dbReference>
<dbReference type="SUPFAM" id="SSF55729">
    <property type="entry name" value="Acyl-CoA N-acyltransferases (Nat)"/>
    <property type="match status" value="1"/>
</dbReference>
<evidence type="ECO:0000313" key="6">
    <source>
        <dbReference type="Proteomes" id="UP000768462"/>
    </source>
</evidence>
<gene>
    <name evidence="5" type="ORF">E7215_02185</name>
</gene>
<dbReference type="PANTHER" id="PTHR43792">
    <property type="entry name" value="GNAT FAMILY, PUTATIVE (AFU_ORTHOLOGUE AFUA_3G00765)-RELATED-RELATED"/>
    <property type="match status" value="1"/>
</dbReference>
<keyword evidence="1" id="KW-0808">Transferase</keyword>
<comment type="caution">
    <text evidence="5">The sequence shown here is derived from an EMBL/GenBank/DDBJ whole genome shotgun (WGS) entry which is preliminary data.</text>
</comment>
<comment type="similarity">
    <text evidence="3">Belongs to the acetyltransferase family. RimJ subfamily.</text>
</comment>
<name>A0A927WB20_9CLOT</name>
<dbReference type="AlphaFoldDB" id="A0A927WB20"/>
<dbReference type="Proteomes" id="UP000768462">
    <property type="component" value="Unassembled WGS sequence"/>
</dbReference>
<sequence length="314" mass="36309">MKLSSEREVSISNATDEANKYIIRDSSGIIVGRFIILDLDHENKGVIIKLKFYKSGRDANKTLQDALKLMLNNLIKSKGLHKVNIICDEKISLTPFTNLGFQLEGYISDSIITKFKYEGSLLFGIVEEEFYNNSYKKELAIQGNKISIRVLNSDDASDLLEYYTRNKDFLSKFEPHRDEEFYTVEVQKQSLIENYKEFIKGEGAHFGIYKEEKMIGRIRIYNIVHGVFKSAFIGYSMDEQYQGNGYMKEAVSLVVTYAYEELGLHRIEATTLVDNEKSQRVLKACGFNELGICKEYLHINGKWRDHVIFYKNNK</sequence>
<dbReference type="Pfam" id="PF13302">
    <property type="entry name" value="Acetyltransf_3"/>
    <property type="match status" value="1"/>
</dbReference>
<evidence type="ECO:0000256" key="2">
    <source>
        <dbReference type="ARBA" id="ARBA00023315"/>
    </source>
</evidence>
<dbReference type="PROSITE" id="PS51186">
    <property type="entry name" value="GNAT"/>
    <property type="match status" value="1"/>
</dbReference>
<feature type="domain" description="N-acetyltransferase" evidence="4">
    <location>
        <begin position="146"/>
        <end position="314"/>
    </location>
</feature>
<dbReference type="GO" id="GO:0005737">
    <property type="term" value="C:cytoplasm"/>
    <property type="evidence" value="ECO:0007669"/>
    <property type="project" value="TreeGrafter"/>
</dbReference>